<evidence type="ECO:0000313" key="2">
    <source>
        <dbReference type="Proteomes" id="UP001589590"/>
    </source>
</evidence>
<gene>
    <name evidence="1" type="ORF">ACFFU1_11590</name>
</gene>
<dbReference type="Proteomes" id="UP001589590">
    <property type="component" value="Unassembled WGS sequence"/>
</dbReference>
<reference evidence="1 2" key="1">
    <citation type="submission" date="2024-09" db="EMBL/GenBank/DDBJ databases">
        <authorList>
            <person name="Sun Q."/>
            <person name="Mori K."/>
        </authorList>
    </citation>
    <scope>NUCLEOTIDE SEQUENCE [LARGE SCALE GENOMIC DNA]</scope>
    <source>
        <strain evidence="1 2">CECT 8300</strain>
    </source>
</reference>
<dbReference type="EMBL" id="JBHMFA010000009">
    <property type="protein sequence ID" value="MFB9105546.1"/>
    <property type="molecule type" value="Genomic_DNA"/>
</dbReference>
<dbReference type="RefSeq" id="WP_290268454.1">
    <property type="nucleotide sequence ID" value="NZ_JAUFQP010000007.1"/>
</dbReference>
<comment type="caution">
    <text evidence="1">The sequence shown here is derived from an EMBL/GenBank/DDBJ whole genome shotgun (WGS) entry which is preliminary data.</text>
</comment>
<proteinExistence type="predicted"/>
<protein>
    <submittedName>
        <fullName evidence="1">Uncharacterized protein</fullName>
    </submittedName>
</protein>
<sequence length="125" mass="14630">MNKETIQLYLNNFRRFISPYLRKDINFKSIIYPANDGAIVELKFQKTSPIKDEFRKKENSVTDSLKRINQHAFGGNLAGFKFSGTNLIMEEGRIIIIKDDNKTEWSIEQVKKDVEKLIHPQKKNL</sequence>
<organism evidence="1 2">
    <name type="scientific">Algibacter miyuki</name>
    <dbReference type="NCBI Taxonomy" id="1306933"/>
    <lineage>
        <taxon>Bacteria</taxon>
        <taxon>Pseudomonadati</taxon>
        <taxon>Bacteroidota</taxon>
        <taxon>Flavobacteriia</taxon>
        <taxon>Flavobacteriales</taxon>
        <taxon>Flavobacteriaceae</taxon>
        <taxon>Algibacter</taxon>
    </lineage>
</organism>
<accession>A0ABV5H0Y0</accession>
<name>A0ABV5H0Y0_9FLAO</name>
<evidence type="ECO:0000313" key="1">
    <source>
        <dbReference type="EMBL" id="MFB9105546.1"/>
    </source>
</evidence>
<keyword evidence="2" id="KW-1185">Reference proteome</keyword>